<dbReference type="PANTHER" id="PTHR46508">
    <property type="entry name" value="PHD FINGER FAMILY PROTEIN"/>
    <property type="match status" value="1"/>
</dbReference>
<evidence type="ECO:0000256" key="7">
    <source>
        <dbReference type="SAM" id="MobiDB-lite"/>
    </source>
</evidence>
<dbReference type="SUPFAM" id="SSF57903">
    <property type="entry name" value="FYVE/PHD zinc finger"/>
    <property type="match status" value="1"/>
</dbReference>
<dbReference type="InterPro" id="IPR019787">
    <property type="entry name" value="Znf_PHD-finger"/>
</dbReference>
<proteinExistence type="predicted"/>
<evidence type="ECO:0000256" key="5">
    <source>
        <dbReference type="ARBA" id="ARBA00023242"/>
    </source>
</evidence>
<evidence type="ECO:0000256" key="3">
    <source>
        <dbReference type="ARBA" id="ARBA00022771"/>
    </source>
</evidence>
<dbReference type="GO" id="GO:0005634">
    <property type="term" value="C:nucleus"/>
    <property type="evidence" value="ECO:0007669"/>
    <property type="project" value="UniProtKB-SubCell"/>
</dbReference>
<name>A0A5B7BAL2_DAVIN</name>
<dbReference type="PROSITE" id="PS50016">
    <property type="entry name" value="ZF_PHD_2"/>
    <property type="match status" value="1"/>
</dbReference>
<feature type="compositionally biased region" description="Polar residues" evidence="7">
    <location>
        <begin position="851"/>
        <end position="861"/>
    </location>
</feature>
<dbReference type="PANTHER" id="PTHR46508:SF2">
    <property type="entry name" value="INCREASED DNA METHYLATION 1"/>
    <property type="match status" value="1"/>
</dbReference>
<protein>
    <submittedName>
        <fullName evidence="10">Uncharacterized protein</fullName>
    </submittedName>
</protein>
<dbReference type="Pfam" id="PF16135">
    <property type="entry name" value="TDBD"/>
    <property type="match status" value="1"/>
</dbReference>
<dbReference type="InterPro" id="IPR032308">
    <property type="entry name" value="TDBD"/>
</dbReference>
<feature type="domain" description="PHD-type" evidence="8">
    <location>
        <begin position="1010"/>
        <end position="1055"/>
    </location>
</feature>
<evidence type="ECO:0000256" key="2">
    <source>
        <dbReference type="ARBA" id="ARBA00022723"/>
    </source>
</evidence>
<evidence type="ECO:0000256" key="1">
    <source>
        <dbReference type="ARBA" id="ARBA00004123"/>
    </source>
</evidence>
<dbReference type="GO" id="GO:0008270">
    <property type="term" value="F:zinc ion binding"/>
    <property type="evidence" value="ECO:0007669"/>
    <property type="project" value="UniProtKB-KW"/>
</dbReference>
<dbReference type="InterPro" id="IPR001965">
    <property type="entry name" value="Znf_PHD"/>
</dbReference>
<comment type="subcellular location">
    <subcellularLocation>
        <location evidence="1">Nucleus</location>
    </subcellularLocation>
</comment>
<keyword evidence="5" id="KW-0539">Nucleus</keyword>
<keyword evidence="2" id="KW-0479">Metal-binding</keyword>
<dbReference type="SUPFAM" id="SSF55729">
    <property type="entry name" value="Acyl-CoA N-acyltransferases (Nat)"/>
    <property type="match status" value="1"/>
</dbReference>
<dbReference type="InterPro" id="IPR011011">
    <property type="entry name" value="Znf_FYVE_PHD"/>
</dbReference>
<dbReference type="Gene3D" id="3.40.630.30">
    <property type="match status" value="1"/>
</dbReference>
<evidence type="ECO:0000259" key="8">
    <source>
        <dbReference type="PROSITE" id="PS50016"/>
    </source>
</evidence>
<feature type="region of interest" description="Disordered" evidence="7">
    <location>
        <begin position="571"/>
        <end position="631"/>
    </location>
</feature>
<dbReference type="GO" id="GO:0016747">
    <property type="term" value="F:acyltransferase activity, transferring groups other than amino-acyl groups"/>
    <property type="evidence" value="ECO:0007669"/>
    <property type="project" value="InterPro"/>
</dbReference>
<reference evidence="10" key="1">
    <citation type="submission" date="2019-08" db="EMBL/GenBank/DDBJ databases">
        <title>Reference gene set and small RNA set construction with multiple tissues from Davidia involucrata Baill.</title>
        <authorList>
            <person name="Yang H."/>
            <person name="Zhou C."/>
            <person name="Li G."/>
            <person name="Wang J."/>
            <person name="Gao P."/>
            <person name="Wang M."/>
            <person name="Wang R."/>
            <person name="Zhao Y."/>
        </authorList>
    </citation>
    <scope>NUCLEOTIDE SEQUENCE</scope>
    <source>
        <tissue evidence="10">Mixed with DoveR01_LX</tissue>
    </source>
</reference>
<evidence type="ECO:0000256" key="4">
    <source>
        <dbReference type="ARBA" id="ARBA00022833"/>
    </source>
</evidence>
<dbReference type="EMBL" id="GHES01035441">
    <property type="protein sequence ID" value="MPA66000.1"/>
    <property type="molecule type" value="Transcribed_RNA"/>
</dbReference>
<organism evidence="10">
    <name type="scientific">Davidia involucrata</name>
    <name type="common">Dove tree</name>
    <dbReference type="NCBI Taxonomy" id="16924"/>
    <lineage>
        <taxon>Eukaryota</taxon>
        <taxon>Viridiplantae</taxon>
        <taxon>Streptophyta</taxon>
        <taxon>Embryophyta</taxon>
        <taxon>Tracheophyta</taxon>
        <taxon>Spermatophyta</taxon>
        <taxon>Magnoliopsida</taxon>
        <taxon>eudicotyledons</taxon>
        <taxon>Gunneridae</taxon>
        <taxon>Pentapetalae</taxon>
        <taxon>asterids</taxon>
        <taxon>Cornales</taxon>
        <taxon>Nyssaceae</taxon>
        <taxon>Davidia</taxon>
    </lineage>
</organism>
<evidence type="ECO:0000259" key="9">
    <source>
        <dbReference type="PROSITE" id="PS51186"/>
    </source>
</evidence>
<dbReference type="PROSITE" id="PS51186">
    <property type="entry name" value="GNAT"/>
    <property type="match status" value="1"/>
</dbReference>
<dbReference type="CDD" id="cd04301">
    <property type="entry name" value="NAT_SF"/>
    <property type="match status" value="1"/>
</dbReference>
<dbReference type="FunFam" id="3.30.40.10:FF:000465">
    <property type="entry name" value="Increased DNA methylation 1"/>
    <property type="match status" value="1"/>
</dbReference>
<dbReference type="SMART" id="SM00249">
    <property type="entry name" value="PHD"/>
    <property type="match status" value="2"/>
</dbReference>
<dbReference type="InterPro" id="IPR000182">
    <property type="entry name" value="GNAT_dom"/>
</dbReference>
<dbReference type="Pfam" id="PF23209">
    <property type="entry name" value="IDM1_C"/>
    <property type="match status" value="1"/>
</dbReference>
<keyword evidence="3 6" id="KW-0863">Zinc-finger</keyword>
<dbReference type="InterPro" id="IPR056511">
    <property type="entry name" value="IDM1_C"/>
</dbReference>
<dbReference type="Pfam" id="PF00628">
    <property type="entry name" value="PHD"/>
    <property type="match status" value="1"/>
</dbReference>
<evidence type="ECO:0000256" key="6">
    <source>
        <dbReference type="PROSITE-ProRule" id="PRU00146"/>
    </source>
</evidence>
<dbReference type="InterPro" id="IPR016181">
    <property type="entry name" value="Acyl_CoA_acyltransferase"/>
</dbReference>
<evidence type="ECO:0000313" key="10">
    <source>
        <dbReference type="EMBL" id="MPA66000.1"/>
    </source>
</evidence>
<feature type="compositionally biased region" description="Polar residues" evidence="7">
    <location>
        <begin position="576"/>
        <end position="585"/>
    </location>
</feature>
<accession>A0A5B7BAL2</accession>
<feature type="region of interest" description="Disordered" evidence="7">
    <location>
        <begin position="851"/>
        <end position="877"/>
    </location>
</feature>
<dbReference type="InterPro" id="IPR013083">
    <property type="entry name" value="Znf_RING/FYVE/PHD"/>
</dbReference>
<dbReference type="Gene3D" id="3.30.40.10">
    <property type="entry name" value="Zinc/RING finger domain, C3HC4 (zinc finger)"/>
    <property type="match status" value="2"/>
</dbReference>
<keyword evidence="4" id="KW-0862">Zinc</keyword>
<sequence>MKWDSNKLVKMLFSKEIEGLHDDDFEGSIDEQCIFTEVFFGNDSGRTSKRCLVTGGINFESNYSKHTDISLCSNSENSAITSQEDSCNGKGDSRGNSGSGCFSKGFAFLKRDGHDVNVKRMKLSVDELSNAKPNLGNAVNSSALLKGVDSGMSEPASRSVCHTVTCRLVESSSQGVTSSCYLLKRQVEMDRGGDMGDRDVSMCGLSILDGKDGKEIVASKAIASPVSQESFATKLLVASPLVTVANKSGSVQCVKKRWMKSNFLEVDVSKMSLKRDPTKDPRPLLRYHTNHLLIAAGWEIMRRKRESTLNGEYVYRSPQGRPIREFRRAWDLCGQSLFADGNDVVQETDGKEWTDITQFLYDLSNTLIEIEEELNNSETTTALAHRWCLLDPFANVVFIDKKLATLKAGNVVKANKSFVVDAYAKNDSVLALKNVDGIGNQFAERHVTERLCGSSLVAESALTVFEGNNSSCKEECRNRCSADFGQSQRGAVKALKGVSTYLSEKKYVHSVDSASGTNTGYREISGNKKTSLDLSSLPACGSDSTCDQSGSSLYEVPITSGNVNVILGGSEAVSPHQDSNTSSPSCHRHSSDHDEEMPLEVIKNVSMGSSEEEDKTFESKVNKGGNQQLGSLDGQSNCTNVLIHLVDMDDGEKKGRQCIDVPTFKMDDSSAEDVILKKRTYRKSKKISEIKLITLYKNDRLGLSTSFKAELHDTDENSIQLKSRGVQEYILSNVESNGSCRKSSLCPSQRLSEKKQLRFKKFHRNSGVSKKMVQVTHDSGHPKELNFENNTDEASLHVNNESLGSQTWRQSNKSKQPETQDECGQKRLTTCQLKDDDLLISAIIKNKSFRSTTKQSTSKMNSSKSKALRKRKSQKGSCRLLPRSVGKGGKHFMDGKWSDFGVRTVLSWLIDSGVVSLNEVIQYRNPKDDAVVKDGFVTRDGILCKCCSKVLSISEFKIHAGFRLNRPCLNLFMESGKPFTLCQLEAWSAEYKARKSATRVVQVEEMDQNDDSCGLCGDGGELICCDNCPSTFHQACLYAQELPEGNWYCTNCTCRICGDVVDKESSKSSGALKCSQCEHKYHEACLKEKVINRGATSDTWFCGESCQEVYSGLQSRIGLTNFISDGFSWTLLRCIHGDQRVHSAQRVVALKAECNSKLAVALTIMEECFLAMVDPRTGIDMIPHVLYNWGSAFARLNYHGFYTVVLEKDDVLMSVASIRIHGVTVAEMPLIATCSKYRRQGMCRRLMNSIEEMLKSFKVEKLVISAIPNLVETWTVGFGFKHLEDDERQSLGNINLMVFPGTIWLKKTLYENQAIDQQTGLGHVSQIRADDPTETGAYSEGGPMVDTAQQSGGNLGVKVVDTETEIRFGDCKNSPVGEDQGATLDKHFSKLSCEEPASVLGGNPLEVVCHVESLNDDREFSSDEQSLKAHVLQRNEK</sequence>
<gene>
    <name evidence="10" type="ORF">Din_035441</name>
</gene>
<feature type="domain" description="N-acetyltransferase" evidence="9">
    <location>
        <begin position="1160"/>
        <end position="1310"/>
    </location>
</feature>